<dbReference type="NCBIfam" id="TIGR01212">
    <property type="entry name" value="TIGR01212 family radical SAM protein"/>
    <property type="match status" value="1"/>
</dbReference>
<comment type="cofactor">
    <cofactor evidence="1">
        <name>[4Fe-4S] cluster</name>
        <dbReference type="ChEBI" id="CHEBI:49883"/>
    </cofactor>
</comment>
<dbReference type="PANTHER" id="PTHR11135:SF1">
    <property type="entry name" value="PROTEIN YHCC"/>
    <property type="match status" value="1"/>
</dbReference>
<comment type="caution">
    <text evidence="8">The sequence shown here is derived from an EMBL/GenBank/DDBJ whole genome shotgun (WGS) entry which is preliminary data.</text>
</comment>
<dbReference type="InterPro" id="IPR039661">
    <property type="entry name" value="ELP3"/>
</dbReference>
<dbReference type="SFLD" id="SFLDG01086">
    <property type="entry name" value="elongater_protein-like"/>
    <property type="match status" value="1"/>
</dbReference>
<keyword evidence="5" id="KW-0408">Iron</keyword>
<dbReference type="SFLD" id="SFLDS00029">
    <property type="entry name" value="Radical_SAM"/>
    <property type="match status" value="1"/>
</dbReference>
<evidence type="ECO:0000313" key="9">
    <source>
        <dbReference type="Proteomes" id="UP000533637"/>
    </source>
</evidence>
<dbReference type="SUPFAM" id="SSF102114">
    <property type="entry name" value="Radical SAM enzymes"/>
    <property type="match status" value="1"/>
</dbReference>
<dbReference type="EMBL" id="JACHOC010000001">
    <property type="protein sequence ID" value="MBB4620859.1"/>
    <property type="molecule type" value="Genomic_DNA"/>
</dbReference>
<dbReference type="PANTHER" id="PTHR11135">
    <property type="entry name" value="HISTONE ACETYLTRANSFERASE-RELATED"/>
    <property type="match status" value="1"/>
</dbReference>
<dbReference type="Pfam" id="PF04055">
    <property type="entry name" value="Radical_SAM"/>
    <property type="match status" value="1"/>
</dbReference>
<evidence type="ECO:0000256" key="4">
    <source>
        <dbReference type="ARBA" id="ARBA00022723"/>
    </source>
</evidence>
<dbReference type="Proteomes" id="UP000533637">
    <property type="component" value="Unassembled WGS sequence"/>
</dbReference>
<keyword evidence="2" id="KW-0004">4Fe-4S</keyword>
<dbReference type="InterPro" id="IPR007197">
    <property type="entry name" value="rSAM"/>
</dbReference>
<evidence type="ECO:0000256" key="2">
    <source>
        <dbReference type="ARBA" id="ARBA00022485"/>
    </source>
</evidence>
<organism evidence="8 9">
    <name type="scientific">Parabacteroides faecis</name>
    <dbReference type="NCBI Taxonomy" id="1217282"/>
    <lineage>
        <taxon>Bacteria</taxon>
        <taxon>Pseudomonadati</taxon>
        <taxon>Bacteroidota</taxon>
        <taxon>Bacteroidia</taxon>
        <taxon>Bacteroidales</taxon>
        <taxon>Tannerellaceae</taxon>
        <taxon>Parabacteroides</taxon>
    </lineage>
</organism>
<dbReference type="SFLD" id="SFLDG01091">
    <property type="entry name" value="uncharacterized_CHP01210-like"/>
    <property type="match status" value="1"/>
</dbReference>
<evidence type="ECO:0000256" key="3">
    <source>
        <dbReference type="ARBA" id="ARBA00022691"/>
    </source>
</evidence>
<keyword evidence="4" id="KW-0479">Metal-binding</keyword>
<evidence type="ECO:0000259" key="7">
    <source>
        <dbReference type="PROSITE" id="PS51918"/>
    </source>
</evidence>
<feature type="domain" description="Radical SAM core" evidence="7">
    <location>
        <begin position="17"/>
        <end position="260"/>
    </location>
</feature>
<accession>A0ABR6KH70</accession>
<proteinExistence type="predicted"/>
<gene>
    <name evidence="8" type="ORF">GGQ57_000733</name>
</gene>
<protein>
    <recommendedName>
        <fullName evidence="7">Radical SAM core domain-containing protein</fullName>
    </recommendedName>
</protein>
<evidence type="ECO:0000256" key="5">
    <source>
        <dbReference type="ARBA" id="ARBA00023004"/>
    </source>
</evidence>
<dbReference type="InterPro" id="IPR006638">
    <property type="entry name" value="Elp3/MiaA/NifB-like_rSAM"/>
</dbReference>
<keyword evidence="6" id="KW-0411">Iron-sulfur</keyword>
<dbReference type="InterPro" id="IPR058240">
    <property type="entry name" value="rSAM_sf"/>
</dbReference>
<evidence type="ECO:0000256" key="1">
    <source>
        <dbReference type="ARBA" id="ARBA00001966"/>
    </source>
</evidence>
<keyword evidence="3" id="KW-0949">S-adenosyl-L-methionine</keyword>
<sequence length="318" mass="36786">MENVKPYNDFGDFLRKVFPYKVQKISINAGFTCPNRDGSKGWGGCTYCNNQTFSPEYCHTEKSVTEQLEEGIRFFSRKYPEMKYLAYFQAYTNTYDELSSLKAKYEEALSYPGVVGLIVGTRPDCMPDDLLDYFTDLSKEKFVMIEYGLESTLDKTLLRINRGHTYGESETAIRRTAERGIYTGAHLILGLPGESREEIMHHADRLSALPVTTLKLHQLQLIRNTRMAKEYAEHPEEFHLYTADEYIDLVIDFIEKLNPSIVVERFVSQSPKELLIAPDWGLKNFEFTAKVNKRIAERNARQGRLFIPFSQEPVPHRM</sequence>
<dbReference type="RefSeq" id="WP_183668981.1">
    <property type="nucleotide sequence ID" value="NZ_BMPB01000004.1"/>
</dbReference>
<name>A0ABR6KH70_9BACT</name>
<dbReference type="InterPro" id="IPR005911">
    <property type="entry name" value="YhcC-like"/>
</dbReference>
<dbReference type="SMART" id="SM00729">
    <property type="entry name" value="Elp3"/>
    <property type="match status" value="1"/>
</dbReference>
<dbReference type="InterPro" id="IPR032432">
    <property type="entry name" value="Radical_SAM_C"/>
</dbReference>
<dbReference type="Gene3D" id="3.80.30.20">
    <property type="entry name" value="tm_1862 like domain"/>
    <property type="match status" value="1"/>
</dbReference>
<dbReference type="InterPro" id="IPR023404">
    <property type="entry name" value="rSAM_horseshoe"/>
</dbReference>
<evidence type="ECO:0000256" key="6">
    <source>
        <dbReference type="ARBA" id="ARBA00023014"/>
    </source>
</evidence>
<dbReference type="PROSITE" id="PS51918">
    <property type="entry name" value="RADICAL_SAM"/>
    <property type="match status" value="1"/>
</dbReference>
<keyword evidence="9" id="KW-1185">Reference proteome</keyword>
<evidence type="ECO:0000313" key="8">
    <source>
        <dbReference type="EMBL" id="MBB4620859.1"/>
    </source>
</evidence>
<dbReference type="Pfam" id="PF16199">
    <property type="entry name" value="Radical_SAM_C"/>
    <property type="match status" value="1"/>
</dbReference>
<reference evidence="8 9" key="1">
    <citation type="submission" date="2020-08" db="EMBL/GenBank/DDBJ databases">
        <title>Genomic Encyclopedia of Type Strains, Phase IV (KMG-IV): sequencing the most valuable type-strain genomes for metagenomic binning, comparative biology and taxonomic classification.</title>
        <authorList>
            <person name="Goeker M."/>
        </authorList>
    </citation>
    <scope>NUCLEOTIDE SEQUENCE [LARGE SCALE GENOMIC DNA]</scope>
    <source>
        <strain evidence="8 9">DSM 102983</strain>
    </source>
</reference>